<dbReference type="InterPro" id="IPR014710">
    <property type="entry name" value="RmlC-like_jellyroll"/>
</dbReference>
<dbReference type="GO" id="GO:0003700">
    <property type="term" value="F:DNA-binding transcription factor activity"/>
    <property type="evidence" value="ECO:0007669"/>
    <property type="project" value="TreeGrafter"/>
</dbReference>
<protein>
    <submittedName>
        <fullName evidence="2">CRP-like cAMP-binding protein</fullName>
    </submittedName>
</protein>
<organism evidence="2 3">
    <name type="scientific">Massilia aurea</name>
    <dbReference type="NCBI Taxonomy" id="373040"/>
    <lineage>
        <taxon>Bacteria</taxon>
        <taxon>Pseudomonadati</taxon>
        <taxon>Pseudomonadota</taxon>
        <taxon>Betaproteobacteria</taxon>
        <taxon>Burkholderiales</taxon>
        <taxon>Oxalobacteraceae</taxon>
        <taxon>Telluria group</taxon>
        <taxon>Massilia</taxon>
    </lineage>
</organism>
<name>A0A7W9X144_9BURK</name>
<dbReference type="PANTHER" id="PTHR24567">
    <property type="entry name" value="CRP FAMILY TRANSCRIPTIONAL REGULATORY PROTEIN"/>
    <property type="match status" value="1"/>
</dbReference>
<comment type="caution">
    <text evidence="2">The sequence shown here is derived from an EMBL/GenBank/DDBJ whole genome shotgun (WGS) entry which is preliminary data.</text>
</comment>
<dbReference type="PANTHER" id="PTHR24567:SF74">
    <property type="entry name" value="HTH-TYPE TRANSCRIPTIONAL REGULATOR ARCR"/>
    <property type="match status" value="1"/>
</dbReference>
<evidence type="ECO:0000313" key="2">
    <source>
        <dbReference type="EMBL" id="MBB6134544.1"/>
    </source>
</evidence>
<reference evidence="2 3" key="1">
    <citation type="submission" date="2020-08" db="EMBL/GenBank/DDBJ databases">
        <title>The Agave Microbiome: Exploring the role of microbial communities in plant adaptations to desert environments.</title>
        <authorList>
            <person name="Partida-Martinez L.P."/>
        </authorList>
    </citation>
    <scope>NUCLEOTIDE SEQUENCE [LARGE SCALE GENOMIC DNA]</scope>
    <source>
        <strain evidence="2 3">AT3.2</strain>
    </source>
</reference>
<evidence type="ECO:0000259" key="1">
    <source>
        <dbReference type="PROSITE" id="PS50042"/>
    </source>
</evidence>
<dbReference type="GO" id="GO:0005829">
    <property type="term" value="C:cytosol"/>
    <property type="evidence" value="ECO:0007669"/>
    <property type="project" value="TreeGrafter"/>
</dbReference>
<sequence length="161" mass="18238">MIFRFLKPPRMSPRLHRLKSSSLFAALTPLELKIVDGLLHERRYLKDEIMFDEGEEGQALYLLMSGRVRISRLHEGMTQVVAELEPGGFFGDLALLDNSPRNAQARALEPCEVAVFFRADFLGLMETDAVIGYKISLALARHIGLRLREWMGTGRPQLEAL</sequence>
<dbReference type="Proteomes" id="UP000540787">
    <property type="component" value="Unassembled WGS sequence"/>
</dbReference>
<proteinExistence type="predicted"/>
<dbReference type="InterPro" id="IPR000595">
    <property type="entry name" value="cNMP-bd_dom"/>
</dbReference>
<dbReference type="Gene3D" id="2.60.120.10">
    <property type="entry name" value="Jelly Rolls"/>
    <property type="match status" value="1"/>
</dbReference>
<dbReference type="RefSeq" id="WP_221290483.1">
    <property type="nucleotide sequence ID" value="NZ_BAAAEK010000001.1"/>
</dbReference>
<dbReference type="SMART" id="SM00100">
    <property type="entry name" value="cNMP"/>
    <property type="match status" value="1"/>
</dbReference>
<dbReference type="SUPFAM" id="SSF51206">
    <property type="entry name" value="cAMP-binding domain-like"/>
    <property type="match status" value="1"/>
</dbReference>
<dbReference type="CDD" id="cd00038">
    <property type="entry name" value="CAP_ED"/>
    <property type="match status" value="1"/>
</dbReference>
<evidence type="ECO:0000313" key="3">
    <source>
        <dbReference type="Proteomes" id="UP000540787"/>
    </source>
</evidence>
<dbReference type="Pfam" id="PF00027">
    <property type="entry name" value="cNMP_binding"/>
    <property type="match status" value="1"/>
</dbReference>
<accession>A0A7W9X144</accession>
<dbReference type="AlphaFoldDB" id="A0A7W9X144"/>
<dbReference type="PROSITE" id="PS50042">
    <property type="entry name" value="CNMP_BINDING_3"/>
    <property type="match status" value="1"/>
</dbReference>
<dbReference type="EMBL" id="JACHBX010000002">
    <property type="protein sequence ID" value="MBB6134544.1"/>
    <property type="molecule type" value="Genomic_DNA"/>
</dbReference>
<gene>
    <name evidence="2" type="ORF">HD842_002686</name>
</gene>
<feature type="domain" description="Cyclic nucleotide-binding" evidence="1">
    <location>
        <begin position="23"/>
        <end position="125"/>
    </location>
</feature>
<dbReference type="InterPro" id="IPR050397">
    <property type="entry name" value="Env_Response_Regulators"/>
</dbReference>
<keyword evidence="3" id="KW-1185">Reference proteome</keyword>
<dbReference type="InterPro" id="IPR018490">
    <property type="entry name" value="cNMP-bd_dom_sf"/>
</dbReference>